<name>A0ABX9KD04_9BACT</name>
<dbReference type="PROSITE" id="PS51257">
    <property type="entry name" value="PROKAR_LIPOPROTEIN"/>
    <property type="match status" value="1"/>
</dbReference>
<protein>
    <recommendedName>
        <fullName evidence="4">Transmembrane protein</fullName>
    </recommendedName>
</protein>
<evidence type="ECO:0008006" key="4">
    <source>
        <dbReference type="Google" id="ProtNLM"/>
    </source>
</evidence>
<proteinExistence type="predicted"/>
<keyword evidence="1" id="KW-0812">Transmembrane</keyword>
<gene>
    <name evidence="2" type="ORF">ATI61_101789</name>
</gene>
<keyword evidence="1" id="KW-1133">Transmembrane helix</keyword>
<dbReference type="Proteomes" id="UP000256345">
    <property type="component" value="Unassembled WGS sequence"/>
</dbReference>
<keyword evidence="3" id="KW-1185">Reference proteome</keyword>
<comment type="caution">
    <text evidence="2">The sequence shown here is derived from an EMBL/GenBank/DDBJ whole genome shotgun (WGS) entry which is preliminary data.</text>
</comment>
<feature type="transmembrane region" description="Helical" evidence="1">
    <location>
        <begin position="140"/>
        <end position="159"/>
    </location>
</feature>
<dbReference type="RefSeq" id="WP_047858007.1">
    <property type="nucleotide sequence ID" value="NZ_CP011509.1"/>
</dbReference>
<evidence type="ECO:0000313" key="2">
    <source>
        <dbReference type="EMBL" id="REG37802.1"/>
    </source>
</evidence>
<reference evidence="2 3" key="1">
    <citation type="submission" date="2018-08" db="EMBL/GenBank/DDBJ databases">
        <title>Genomic Encyclopedia of Archaeal and Bacterial Type Strains, Phase II (KMG-II): from individual species to whole genera.</title>
        <authorList>
            <person name="Goeker M."/>
        </authorList>
    </citation>
    <scope>NUCLEOTIDE SEQUENCE [LARGE SCALE GENOMIC DNA]</scope>
    <source>
        <strain evidence="2 3">DSM 2261</strain>
    </source>
</reference>
<evidence type="ECO:0000256" key="1">
    <source>
        <dbReference type="SAM" id="Phobius"/>
    </source>
</evidence>
<dbReference type="EMBL" id="QUMU01000001">
    <property type="protein sequence ID" value="REG37802.1"/>
    <property type="molecule type" value="Genomic_DNA"/>
</dbReference>
<organism evidence="2 3">
    <name type="scientific">Archangium gephyra</name>
    <dbReference type="NCBI Taxonomy" id="48"/>
    <lineage>
        <taxon>Bacteria</taxon>
        <taxon>Pseudomonadati</taxon>
        <taxon>Myxococcota</taxon>
        <taxon>Myxococcia</taxon>
        <taxon>Myxococcales</taxon>
        <taxon>Cystobacterineae</taxon>
        <taxon>Archangiaceae</taxon>
        <taxon>Archangium</taxon>
    </lineage>
</organism>
<evidence type="ECO:0000313" key="3">
    <source>
        <dbReference type="Proteomes" id="UP000256345"/>
    </source>
</evidence>
<sequence length="161" mass="17965">MKLLALITAVAMASLGCVHTQAPERKMYLIAEDASRIHFKEETAGTGGAGAEAYCNELQIQCYDKCWRRKPPIWSIKKHSAVHREFCTRKCREEFNECVDKLEEIERQESNIKKLTFPNIDAALDWLKEHTPEAPPGTHVVVSGVGFVIAIIGGALFLAPI</sequence>
<keyword evidence="1" id="KW-0472">Membrane</keyword>
<accession>A0ABX9KD04</accession>